<keyword evidence="2" id="KW-1133">Transmembrane helix</keyword>
<keyword evidence="4" id="KW-1185">Reference proteome</keyword>
<evidence type="ECO:0000256" key="2">
    <source>
        <dbReference type="SAM" id="Phobius"/>
    </source>
</evidence>
<gene>
    <name evidence="3" type="ORF">PSTT_13844</name>
</gene>
<name>A0A2S4UPY7_9BASI</name>
<evidence type="ECO:0000313" key="4">
    <source>
        <dbReference type="Proteomes" id="UP000239156"/>
    </source>
</evidence>
<feature type="region of interest" description="Disordered" evidence="1">
    <location>
        <begin position="105"/>
        <end position="127"/>
    </location>
</feature>
<feature type="compositionally biased region" description="Polar residues" evidence="1">
    <location>
        <begin position="65"/>
        <end position="74"/>
    </location>
</feature>
<dbReference type="EMBL" id="PKSL01000203">
    <property type="protein sequence ID" value="POV99310.1"/>
    <property type="molecule type" value="Genomic_DNA"/>
</dbReference>
<protein>
    <recommendedName>
        <fullName evidence="5">Transmembrane protein</fullName>
    </recommendedName>
</protein>
<feature type="compositionally biased region" description="Low complexity" evidence="1">
    <location>
        <begin position="111"/>
        <end position="127"/>
    </location>
</feature>
<feature type="transmembrane region" description="Helical" evidence="2">
    <location>
        <begin position="6"/>
        <end position="22"/>
    </location>
</feature>
<evidence type="ECO:0000313" key="3">
    <source>
        <dbReference type="EMBL" id="POV99310.1"/>
    </source>
</evidence>
<dbReference type="Proteomes" id="UP000239156">
    <property type="component" value="Unassembled WGS sequence"/>
</dbReference>
<evidence type="ECO:0008006" key="5">
    <source>
        <dbReference type="Google" id="ProtNLM"/>
    </source>
</evidence>
<dbReference type="VEuPathDB" id="FungiDB:PSHT_06810"/>
<feature type="region of interest" description="Disordered" evidence="1">
    <location>
        <begin position="61"/>
        <end position="89"/>
    </location>
</feature>
<dbReference type="VEuPathDB" id="FungiDB:PSTT_13844"/>
<proteinExistence type="predicted"/>
<evidence type="ECO:0000256" key="1">
    <source>
        <dbReference type="SAM" id="MobiDB-lite"/>
    </source>
</evidence>
<feature type="compositionally biased region" description="Basic residues" evidence="1">
    <location>
        <begin position="75"/>
        <end position="88"/>
    </location>
</feature>
<keyword evidence="2" id="KW-0472">Membrane</keyword>
<accession>A0A2S4UPY7</accession>
<dbReference type="AlphaFoldDB" id="A0A2S4UPY7"/>
<organism evidence="3 4">
    <name type="scientific">Puccinia striiformis</name>
    <dbReference type="NCBI Taxonomy" id="27350"/>
    <lineage>
        <taxon>Eukaryota</taxon>
        <taxon>Fungi</taxon>
        <taxon>Dikarya</taxon>
        <taxon>Basidiomycota</taxon>
        <taxon>Pucciniomycotina</taxon>
        <taxon>Pucciniomycetes</taxon>
        <taxon>Pucciniales</taxon>
        <taxon>Pucciniaceae</taxon>
        <taxon>Puccinia</taxon>
    </lineage>
</organism>
<sequence length="322" mass="36038">MPHPIVIAAGMAIIVGAGYMIYTELNRKSDEEEAYHIYCATIRAEKESRYRRLQGLRDAEMVDSKVQQSSSTSKNVHHTSLRQRSTHHSIHEKIDYPLIDLGQQFYPPVPRSQRSSSPTPSTSTTKSELNRVYPILDIPSPDPVIFIAPGPEESIIEADDQSQLAPQEDRYTAQEQEQSMDITENQHPLIDWKPQEESTTLGRLLGLSDSPLLTSASLQALEQSEFFETALPSQAVDQQITHQDLPIEEPSCPLVNTTTSTIDSDSDHWGADDHIVLPTINSPSIDGNWSDLGSESFRTYLNSLFYPPSPPLYNDLINSRPP</sequence>
<comment type="caution">
    <text evidence="3">The sequence shown here is derived from an EMBL/GenBank/DDBJ whole genome shotgun (WGS) entry which is preliminary data.</text>
</comment>
<keyword evidence="2" id="KW-0812">Transmembrane</keyword>
<reference evidence="3" key="1">
    <citation type="submission" date="2017-12" db="EMBL/GenBank/DDBJ databases">
        <title>Gene loss provides genomic basis for host adaptation in cereal stripe rust fungi.</title>
        <authorList>
            <person name="Xia C."/>
        </authorList>
    </citation>
    <scope>NUCLEOTIDE SEQUENCE [LARGE SCALE GENOMIC DNA]</scope>
    <source>
        <strain evidence="3">93-210</strain>
    </source>
</reference>